<feature type="compositionally biased region" description="Low complexity" evidence="2">
    <location>
        <begin position="248"/>
        <end position="258"/>
    </location>
</feature>
<sequence length="1237" mass="131548">MSLASTSTSDLAEEERRARKLEAAKKKLKSFRATRTSGPSSAGPSHTQTASGSSTKSSLASRSPRLPSTVLPLSTENGGNISTHVRVNSKGKGKMLDGGLAEPLGRVGPVMGHERVRSGAKASGRHRRQMSSISALPHSLSLQRPPEAMVEEEPVSRRAGIRMAEFKLNLPVPREINLTPATPLLETSELDDPFGGPLLASAPEEAENVHAVKQRLSAFSFGAKPGALPPSPSRSPTGSPNRRTRINPSLLPSLSLRSQELNLPPSPSRPSDTPASTSAPAGLDKLALGTPARPPSLLFTGATPLMPSPSAPHRLSLSGFNGESPIPSTPHTPARKRHSHTRSDSISLSALKIGAVRPISLGIPSSPSFPSTPGSPVSPDESKLGPRSALSGTRLKFEPSEAEMAKEESRRKALEKLTGNSPLSSPIIEERPAEISLPDLEDDTSSTASSSRPLSSAWGSGTFSFGRPNSLGLPSASSHIATPIPEPSLFPAWPADDAPPMSFDKWSSGFKEESLGFGLESMPKRGSFQGNLAVLPEVEEIEEEEDEEHVEHEGDTSLDLLPTTTHEVQSTPIVQPTPSRLRELHLLSSGPVGTPGSIESIGSFSRGINRPAPTSPTKGYGMIGRGRPRPLSGISAKASISTTTSGSTTSPLTATVVTPKTARMAGPRRRLSGSGRRSSISYKKDRDPAVLESMSAGSSVSSRWSINDRSVVSPPPPNDISSPPLTSPPGSSWAHVPRSSNRPCPRPKSLVGLGIHPNAGSGRILSEVLEKDEGDEREPLGLGLGMGTAMGDGWHSAPPVSDRPFTFRSFGSLEEMEIQPARRSLDSEGTTGRWRDDMLELEMERDALREDVDGWRERCRSLEERLEDEKRESGILRDRVRKLGDRLLTLSTNPPESPARSTPSSGVQESRVLSEMRAQLFNLTSAVERERRDKEAAEQRIAALEAQLKPVRFAEPAQPEWSFKPYQSPPSTFEYQQQQPYASALAPSQSPSTFGTGGSYNSPWPSTPIITPATPAMGTPSHPFTSTPCDTDLGPHSSDGEAEPEPDLNSFRMRAWGFPSVPSPGIPSAKQSKRESFFGLSKAPRGTGGSEAEMETGTELYDGVDLPPFVLPHFPLAVAAAGTLPFQPAMAIPMPINRAVSDPVLSPARTLLALADETAGSVQMTKSASAGSFGSSALSLLSGYLPTRSPTKAAVTVVPEQQVPTTQAALQAGVERTGGKVDMRMSCRCCVGDVIEL</sequence>
<feature type="compositionally biased region" description="Low complexity" evidence="2">
    <location>
        <begin position="364"/>
        <end position="379"/>
    </location>
</feature>
<feature type="compositionally biased region" description="Polar residues" evidence="2">
    <location>
        <begin position="269"/>
        <end position="279"/>
    </location>
</feature>
<dbReference type="EMBL" id="JAKWFO010000016">
    <property type="protein sequence ID" value="KAI9631949.1"/>
    <property type="molecule type" value="Genomic_DNA"/>
</dbReference>
<feature type="compositionally biased region" description="Polar residues" evidence="2">
    <location>
        <begin position="71"/>
        <end position="86"/>
    </location>
</feature>
<gene>
    <name evidence="3" type="ORF">MKK02DRAFT_21014</name>
</gene>
<feature type="compositionally biased region" description="Polar residues" evidence="2">
    <location>
        <begin position="695"/>
        <end position="708"/>
    </location>
</feature>
<evidence type="ECO:0000256" key="1">
    <source>
        <dbReference type="SAM" id="Coils"/>
    </source>
</evidence>
<comment type="caution">
    <text evidence="3">The sequence shown here is derived from an EMBL/GenBank/DDBJ whole genome shotgun (WGS) entry which is preliminary data.</text>
</comment>
<evidence type="ECO:0000313" key="4">
    <source>
        <dbReference type="Proteomes" id="UP001164286"/>
    </source>
</evidence>
<reference evidence="3" key="1">
    <citation type="journal article" date="2022" name="G3 (Bethesda)">
        <title>High quality genome of the basidiomycete yeast Dioszegia hungarica PDD-24b-2 isolated from cloud water.</title>
        <authorList>
            <person name="Jarrige D."/>
            <person name="Haridas S."/>
            <person name="Bleykasten-Grosshans C."/>
            <person name="Joly M."/>
            <person name="Nadalig T."/>
            <person name="Sancelme M."/>
            <person name="Vuilleumier S."/>
            <person name="Grigoriev I.V."/>
            <person name="Amato P."/>
            <person name="Bringel F."/>
        </authorList>
    </citation>
    <scope>NUCLEOTIDE SEQUENCE</scope>
    <source>
        <strain evidence="3">PDD-24b-2</strain>
    </source>
</reference>
<feature type="compositionally biased region" description="Polar residues" evidence="2">
    <location>
        <begin position="969"/>
        <end position="994"/>
    </location>
</feature>
<dbReference type="GeneID" id="77725551"/>
<feature type="compositionally biased region" description="Low complexity" evidence="2">
    <location>
        <begin position="672"/>
        <end position="681"/>
    </location>
</feature>
<organism evidence="3 4">
    <name type="scientific">Dioszegia hungarica</name>
    <dbReference type="NCBI Taxonomy" id="4972"/>
    <lineage>
        <taxon>Eukaryota</taxon>
        <taxon>Fungi</taxon>
        <taxon>Dikarya</taxon>
        <taxon>Basidiomycota</taxon>
        <taxon>Agaricomycotina</taxon>
        <taxon>Tremellomycetes</taxon>
        <taxon>Tremellales</taxon>
        <taxon>Bulleribasidiaceae</taxon>
        <taxon>Dioszegia</taxon>
    </lineage>
</organism>
<proteinExistence type="predicted"/>
<feature type="coiled-coil region" evidence="1">
    <location>
        <begin position="920"/>
        <end position="947"/>
    </location>
</feature>
<evidence type="ECO:0000256" key="2">
    <source>
        <dbReference type="SAM" id="MobiDB-lite"/>
    </source>
</evidence>
<protein>
    <submittedName>
        <fullName evidence="3">Uncharacterized protein</fullName>
    </submittedName>
</protein>
<feature type="compositionally biased region" description="Polar residues" evidence="2">
    <location>
        <begin position="1"/>
        <end position="10"/>
    </location>
</feature>
<feature type="compositionally biased region" description="Low complexity" evidence="2">
    <location>
        <begin position="719"/>
        <end position="732"/>
    </location>
</feature>
<feature type="region of interest" description="Disordered" evidence="2">
    <location>
        <begin position="364"/>
        <end position="457"/>
    </location>
</feature>
<feature type="region of interest" description="Disordered" evidence="2">
    <location>
        <begin position="1"/>
        <end position="107"/>
    </location>
</feature>
<feature type="compositionally biased region" description="Polar residues" evidence="2">
    <location>
        <begin position="33"/>
        <end position="50"/>
    </location>
</feature>
<dbReference type="AlphaFoldDB" id="A0AA38LRV5"/>
<evidence type="ECO:0000313" key="3">
    <source>
        <dbReference type="EMBL" id="KAI9631949.1"/>
    </source>
</evidence>
<feature type="compositionally biased region" description="Low complexity" evidence="2">
    <location>
        <begin position="51"/>
        <end position="68"/>
    </location>
</feature>
<feature type="region of interest" description="Disordered" evidence="2">
    <location>
        <begin position="603"/>
        <end position="743"/>
    </location>
</feature>
<dbReference type="Proteomes" id="UP001164286">
    <property type="component" value="Unassembled WGS sequence"/>
</dbReference>
<feature type="region of interest" description="Disordered" evidence="2">
    <location>
        <begin position="889"/>
        <end position="908"/>
    </location>
</feature>
<feature type="compositionally biased region" description="Low complexity" evidence="2">
    <location>
        <begin position="445"/>
        <end position="457"/>
    </location>
</feature>
<feature type="compositionally biased region" description="Low complexity" evidence="2">
    <location>
        <begin position="632"/>
        <end position="655"/>
    </location>
</feature>
<accession>A0AA38LRV5</accession>
<feature type="compositionally biased region" description="Low complexity" evidence="2">
    <location>
        <begin position="1002"/>
        <end position="1020"/>
    </location>
</feature>
<feature type="coiled-coil region" evidence="1">
    <location>
        <begin position="838"/>
        <end position="879"/>
    </location>
</feature>
<dbReference type="RefSeq" id="XP_052941726.1">
    <property type="nucleotide sequence ID" value="XM_053086350.1"/>
</dbReference>
<keyword evidence="1" id="KW-0175">Coiled coil</keyword>
<feature type="compositionally biased region" description="Basic and acidic residues" evidence="2">
    <location>
        <begin position="14"/>
        <end position="25"/>
    </location>
</feature>
<feature type="compositionally biased region" description="Basic and acidic residues" evidence="2">
    <location>
        <begin position="395"/>
        <end position="415"/>
    </location>
</feature>
<feature type="region of interest" description="Disordered" evidence="2">
    <location>
        <begin position="965"/>
        <end position="1047"/>
    </location>
</feature>
<name>A0AA38LRV5_9TREE</name>
<keyword evidence="4" id="KW-1185">Reference proteome</keyword>
<feature type="region of interest" description="Disordered" evidence="2">
    <location>
        <begin position="222"/>
        <end position="346"/>
    </location>
</feature>